<dbReference type="SUPFAM" id="SSF52172">
    <property type="entry name" value="CheY-like"/>
    <property type="match status" value="1"/>
</dbReference>
<feature type="domain" description="Response regulatory" evidence="2">
    <location>
        <begin position="43"/>
        <end position="154"/>
    </location>
</feature>
<dbReference type="InterPro" id="IPR052048">
    <property type="entry name" value="ST_Response_Regulator"/>
</dbReference>
<dbReference type="Proteomes" id="UP000270342">
    <property type="component" value="Unassembled WGS sequence"/>
</dbReference>
<name>A0A494XIM0_9BURK</name>
<keyword evidence="4" id="KW-1185">Reference proteome</keyword>
<proteinExistence type="predicted"/>
<dbReference type="Pfam" id="PF00072">
    <property type="entry name" value="Response_reg"/>
    <property type="match status" value="1"/>
</dbReference>
<keyword evidence="1" id="KW-0597">Phosphoprotein</keyword>
<dbReference type="InterPro" id="IPR011006">
    <property type="entry name" value="CheY-like_superfamily"/>
</dbReference>
<sequence>MRPQRLARVTQVSIIIPSDIASRMFLDRAHRAHRARGYGSGMNVLIVDDYRDFVEVFSQVAELYGHTAYVATSAAEAMHAAKIMRPDIVFLDIGLTDADGIEVCRFIRTLLPRRSSRIVAISGYADMERECDPALFDGFLLKPISMHAFEAWLK</sequence>
<dbReference type="Gene3D" id="3.40.50.2300">
    <property type="match status" value="1"/>
</dbReference>
<dbReference type="PROSITE" id="PS50110">
    <property type="entry name" value="RESPONSE_REGULATORY"/>
    <property type="match status" value="1"/>
</dbReference>
<evidence type="ECO:0000256" key="1">
    <source>
        <dbReference type="PROSITE-ProRule" id="PRU00169"/>
    </source>
</evidence>
<dbReference type="AlphaFoldDB" id="A0A494XIM0"/>
<evidence type="ECO:0000259" key="2">
    <source>
        <dbReference type="PROSITE" id="PS50110"/>
    </source>
</evidence>
<organism evidence="3 4">
    <name type="scientific">Pararobbsia silviterrae</name>
    <dbReference type="NCBI Taxonomy" id="1792498"/>
    <lineage>
        <taxon>Bacteria</taxon>
        <taxon>Pseudomonadati</taxon>
        <taxon>Pseudomonadota</taxon>
        <taxon>Betaproteobacteria</taxon>
        <taxon>Burkholderiales</taxon>
        <taxon>Burkholderiaceae</taxon>
        <taxon>Pararobbsia</taxon>
    </lineage>
</organism>
<gene>
    <name evidence="3" type="ORF">D7S86_19920</name>
</gene>
<dbReference type="SMART" id="SM00448">
    <property type="entry name" value="REC"/>
    <property type="match status" value="1"/>
</dbReference>
<evidence type="ECO:0000313" key="3">
    <source>
        <dbReference type="EMBL" id="RKP49571.1"/>
    </source>
</evidence>
<reference evidence="3 4" key="1">
    <citation type="submission" date="2018-10" db="EMBL/GenBank/DDBJ databases">
        <title>Robbsia sp. DHC34, isolated from soil.</title>
        <authorList>
            <person name="Gao Z.-H."/>
            <person name="Qiu L.-H."/>
        </authorList>
    </citation>
    <scope>NUCLEOTIDE SEQUENCE [LARGE SCALE GENOMIC DNA]</scope>
    <source>
        <strain evidence="3 4">DHC34</strain>
    </source>
</reference>
<dbReference type="InterPro" id="IPR001789">
    <property type="entry name" value="Sig_transdc_resp-reg_receiver"/>
</dbReference>
<feature type="modified residue" description="4-aspartylphosphate" evidence="1">
    <location>
        <position position="92"/>
    </location>
</feature>
<dbReference type="EMBL" id="RBZU01000010">
    <property type="protein sequence ID" value="RKP49571.1"/>
    <property type="molecule type" value="Genomic_DNA"/>
</dbReference>
<accession>A0A494XIM0</accession>
<protein>
    <submittedName>
        <fullName evidence="3">Response regulator</fullName>
    </submittedName>
</protein>
<comment type="caution">
    <text evidence="3">The sequence shown here is derived from an EMBL/GenBank/DDBJ whole genome shotgun (WGS) entry which is preliminary data.</text>
</comment>
<dbReference type="PANTHER" id="PTHR43228">
    <property type="entry name" value="TWO-COMPONENT RESPONSE REGULATOR"/>
    <property type="match status" value="1"/>
</dbReference>
<evidence type="ECO:0000313" key="4">
    <source>
        <dbReference type="Proteomes" id="UP000270342"/>
    </source>
</evidence>
<dbReference type="PANTHER" id="PTHR43228:SF1">
    <property type="entry name" value="TWO-COMPONENT RESPONSE REGULATOR ARR22"/>
    <property type="match status" value="1"/>
</dbReference>
<dbReference type="GO" id="GO:0000160">
    <property type="term" value="P:phosphorelay signal transduction system"/>
    <property type="evidence" value="ECO:0007669"/>
    <property type="project" value="InterPro"/>
</dbReference>